<dbReference type="NCBIfam" id="NF003811">
    <property type="entry name" value="PRK05402.1"/>
    <property type="match status" value="1"/>
</dbReference>
<dbReference type="GO" id="GO:0005829">
    <property type="term" value="C:cytosol"/>
    <property type="evidence" value="ECO:0007669"/>
    <property type="project" value="TreeGrafter"/>
</dbReference>
<keyword evidence="9 10" id="KW-0119">Carbohydrate metabolism</keyword>
<dbReference type="InterPro" id="IPR013780">
    <property type="entry name" value="Glyco_hydro_b"/>
</dbReference>
<feature type="domain" description="Glycosyl hydrolase family 13 catalytic" evidence="13">
    <location>
        <begin position="161"/>
        <end position="521"/>
    </location>
</feature>
<dbReference type="PIRSF" id="PIRSF000463">
    <property type="entry name" value="GlgB"/>
    <property type="match status" value="1"/>
</dbReference>
<evidence type="ECO:0000256" key="11">
    <source>
        <dbReference type="PIRSR" id="PIRSR000463-1"/>
    </source>
</evidence>
<comment type="subunit">
    <text evidence="10">Monomer.</text>
</comment>
<dbReference type="PANTHER" id="PTHR43651:SF3">
    <property type="entry name" value="1,4-ALPHA-GLUCAN-BRANCHING ENZYME"/>
    <property type="match status" value="1"/>
</dbReference>
<dbReference type="InterPro" id="IPR006407">
    <property type="entry name" value="GlgB"/>
</dbReference>
<dbReference type="Gene3D" id="2.60.40.1180">
    <property type="entry name" value="Golgi alpha-mannosidase II"/>
    <property type="match status" value="1"/>
</dbReference>
<comment type="pathway">
    <text evidence="3 10">Glycan biosynthesis; glycogen biosynthesis.</text>
</comment>
<evidence type="ECO:0000256" key="8">
    <source>
        <dbReference type="ARBA" id="ARBA00023056"/>
    </source>
</evidence>
<evidence type="ECO:0000256" key="2">
    <source>
        <dbReference type="ARBA" id="ARBA00002953"/>
    </source>
</evidence>
<comment type="similarity">
    <text evidence="4 10">Belongs to the glycosyl hydrolase 13 family. GlgB subfamily.</text>
</comment>
<dbReference type="NCBIfam" id="NF008967">
    <property type="entry name" value="PRK12313.1"/>
    <property type="match status" value="1"/>
</dbReference>
<sequence length="692" mass="78775">MKPIEEKIRDNTADLPVYLYKQGNNCEAYRFFGAHQMERAGESGVVFRVWAPHATAISVVGDFNSWKPGSHPMKKIDGDSIWELFIPGIQEFDVYKYCVTTRGGDLVFKADPYAFHTEMRPSNGSKVYGLDKIDGFVWHDDQWQAAQKTKDTLNGPMNIYEMHAGSWKMQEGDKPYNYAQLADLLIPYIQEMGYTHVELLPLMEHPFDGSWGYQVSGYFAPTSRYGTPTDLMTLVDKLHQAGIGVIMDWVPAHFPKDQFGLYMFDGEPCYEDPNPRRGEHKEWGTMVFDFGRKEVQSFLISSALFWLEKYHIDGLRVDAVASMLYLDYNRRDGEWEANKDGGKENLEAVAFLRQLNSTVLGRHPEKYMIAEESTAWPMVTKPASDGGLGFNFKWNMGWMNDMLNYMKTDPLFRSGNHNKVTFSFFYAFSENFVLPISHDEVVHGKCSLINKMPGDYEAKFANLRTFYGYMMAHPGKKLLFMGQEFGQFAEWNEAKPLDWGLLEYDKHKELQLYVKTLNQFYKDHPAFWQVDYSWEGFQWIVPDDFQQSVVAFLRKDIGGKQILVVCNFNPVLREKYSMGAPVSGTYKEILNSDDVAFGGAGTVHNKSVRSKKKPMHGFEQSITLALPPMSTLYFEVPAKRAARKAAGTEEKAAAKKPAAKRTAGAAKADGSTGTKKAPAKRARKPKEDKPAE</sequence>
<dbReference type="Gene3D" id="2.60.40.10">
    <property type="entry name" value="Immunoglobulins"/>
    <property type="match status" value="1"/>
</dbReference>
<feature type="region of interest" description="Disordered" evidence="12">
    <location>
        <begin position="644"/>
        <end position="692"/>
    </location>
</feature>
<dbReference type="GO" id="GO:0043169">
    <property type="term" value="F:cation binding"/>
    <property type="evidence" value="ECO:0007669"/>
    <property type="project" value="InterPro"/>
</dbReference>
<dbReference type="Pfam" id="PF00128">
    <property type="entry name" value="Alpha-amylase"/>
    <property type="match status" value="1"/>
</dbReference>
<dbReference type="InterPro" id="IPR037439">
    <property type="entry name" value="Branching_enzy"/>
</dbReference>
<dbReference type="GO" id="GO:0004553">
    <property type="term" value="F:hydrolase activity, hydrolyzing O-glycosyl compounds"/>
    <property type="evidence" value="ECO:0007669"/>
    <property type="project" value="InterPro"/>
</dbReference>
<evidence type="ECO:0000259" key="13">
    <source>
        <dbReference type="SMART" id="SM00642"/>
    </source>
</evidence>
<reference evidence="14" key="1">
    <citation type="journal article" date="2021" name="PeerJ">
        <title>Extensive microbial diversity within the chicken gut microbiome revealed by metagenomics and culture.</title>
        <authorList>
            <person name="Gilroy R."/>
            <person name="Ravi A."/>
            <person name="Getino M."/>
            <person name="Pursley I."/>
            <person name="Horton D.L."/>
            <person name="Alikhan N.F."/>
            <person name="Baker D."/>
            <person name="Gharbi K."/>
            <person name="Hall N."/>
            <person name="Watson M."/>
            <person name="Adriaenssens E.M."/>
            <person name="Foster-Nyarko E."/>
            <person name="Jarju S."/>
            <person name="Secka A."/>
            <person name="Antonio M."/>
            <person name="Oren A."/>
            <person name="Chaudhuri R.R."/>
            <person name="La Ragione R."/>
            <person name="Hildebrand F."/>
            <person name="Pallen M.J."/>
        </authorList>
    </citation>
    <scope>NUCLEOTIDE SEQUENCE</scope>
    <source>
        <strain evidence="14">742</strain>
    </source>
</reference>
<dbReference type="Pfam" id="PF02806">
    <property type="entry name" value="Alpha-amylase_C"/>
    <property type="match status" value="1"/>
</dbReference>
<dbReference type="InterPro" id="IPR044143">
    <property type="entry name" value="GlgB_N_E_set_prok"/>
</dbReference>
<evidence type="ECO:0000256" key="4">
    <source>
        <dbReference type="ARBA" id="ARBA00009000"/>
    </source>
</evidence>
<keyword evidence="5 10" id="KW-0321">Glycogen metabolism</keyword>
<dbReference type="SUPFAM" id="SSF51011">
    <property type="entry name" value="Glycosyl hydrolase domain"/>
    <property type="match status" value="1"/>
</dbReference>
<dbReference type="InterPro" id="IPR013783">
    <property type="entry name" value="Ig-like_fold"/>
</dbReference>
<evidence type="ECO:0000256" key="9">
    <source>
        <dbReference type="ARBA" id="ARBA00023277"/>
    </source>
</evidence>
<dbReference type="EMBL" id="JAHLFH010000020">
    <property type="protein sequence ID" value="MBU3819024.1"/>
    <property type="molecule type" value="Genomic_DNA"/>
</dbReference>
<name>A0A9E2NRJ6_9FIRM</name>
<dbReference type="HAMAP" id="MF_00685">
    <property type="entry name" value="GlgB"/>
    <property type="match status" value="1"/>
</dbReference>
<proteinExistence type="inferred from homology"/>
<dbReference type="GO" id="GO:0005978">
    <property type="term" value="P:glycogen biosynthetic process"/>
    <property type="evidence" value="ECO:0007669"/>
    <property type="project" value="UniProtKB-UniRule"/>
</dbReference>
<dbReference type="InterPro" id="IPR004193">
    <property type="entry name" value="Glyco_hydro_13_N"/>
</dbReference>
<dbReference type="FunFam" id="3.20.20.80:FF:000003">
    <property type="entry name" value="1,4-alpha-glucan branching enzyme GlgB"/>
    <property type="match status" value="1"/>
</dbReference>
<keyword evidence="6 10" id="KW-0328">Glycosyltransferase</keyword>
<evidence type="ECO:0000313" key="15">
    <source>
        <dbReference type="Proteomes" id="UP000824178"/>
    </source>
</evidence>
<comment type="function">
    <text evidence="2 10">Catalyzes the formation of the alpha-1,6-glucosidic linkages in glycogen by scission of a 1,4-alpha-linked oligosaccharide from growing alpha-1,4-glucan chains and the subsequent attachment of the oligosaccharide to the alpha-1,6 position.</text>
</comment>
<dbReference type="Gene3D" id="3.20.20.80">
    <property type="entry name" value="Glycosidases"/>
    <property type="match status" value="1"/>
</dbReference>
<dbReference type="NCBIfam" id="TIGR01515">
    <property type="entry name" value="branching_enzym"/>
    <property type="match status" value="1"/>
</dbReference>
<dbReference type="InterPro" id="IPR006047">
    <property type="entry name" value="GH13_cat_dom"/>
</dbReference>
<reference evidence="14" key="2">
    <citation type="submission" date="2021-04" db="EMBL/GenBank/DDBJ databases">
        <authorList>
            <person name="Gilroy R."/>
        </authorList>
    </citation>
    <scope>NUCLEOTIDE SEQUENCE</scope>
    <source>
        <strain evidence="14">742</strain>
    </source>
</reference>
<feature type="active site" description="Proton donor" evidence="10 11">
    <location>
        <position position="371"/>
    </location>
</feature>
<dbReference type="EC" id="2.4.1.18" evidence="10"/>
<organism evidence="14 15">
    <name type="scientific">Candidatus Faecalibacterium intestinavium</name>
    <dbReference type="NCBI Taxonomy" id="2838580"/>
    <lineage>
        <taxon>Bacteria</taxon>
        <taxon>Bacillati</taxon>
        <taxon>Bacillota</taxon>
        <taxon>Clostridia</taxon>
        <taxon>Eubacteriales</taxon>
        <taxon>Oscillospiraceae</taxon>
        <taxon>Faecalibacterium</taxon>
    </lineage>
</organism>
<comment type="catalytic activity">
    <reaction evidence="1 10">
        <text>Transfers a segment of a (1-&gt;4)-alpha-D-glucan chain to a primary hydroxy group in a similar glucan chain.</text>
        <dbReference type="EC" id="2.4.1.18"/>
    </reaction>
</comment>
<dbReference type="CDD" id="cd02855">
    <property type="entry name" value="E_set_GBE_prok_N"/>
    <property type="match status" value="1"/>
</dbReference>
<keyword evidence="7 10" id="KW-0808">Transferase</keyword>
<dbReference type="CDD" id="cd11322">
    <property type="entry name" value="AmyAc_Glg_BE"/>
    <property type="match status" value="1"/>
</dbReference>
<comment type="caution">
    <text evidence="14">The sequence shown here is derived from an EMBL/GenBank/DDBJ whole genome shotgun (WGS) entry which is preliminary data.</text>
</comment>
<dbReference type="FunFam" id="2.60.40.1180:FF:000002">
    <property type="entry name" value="1,4-alpha-glucan branching enzyme GlgB"/>
    <property type="match status" value="1"/>
</dbReference>
<evidence type="ECO:0000256" key="1">
    <source>
        <dbReference type="ARBA" id="ARBA00000826"/>
    </source>
</evidence>
<evidence type="ECO:0000256" key="10">
    <source>
        <dbReference type="HAMAP-Rule" id="MF_00685"/>
    </source>
</evidence>
<gene>
    <name evidence="10 14" type="primary">glgB</name>
    <name evidence="14" type="ORF">H9864_01365</name>
</gene>
<dbReference type="Proteomes" id="UP000824178">
    <property type="component" value="Unassembled WGS sequence"/>
</dbReference>
<evidence type="ECO:0000256" key="3">
    <source>
        <dbReference type="ARBA" id="ARBA00004964"/>
    </source>
</evidence>
<evidence type="ECO:0000256" key="12">
    <source>
        <dbReference type="SAM" id="MobiDB-lite"/>
    </source>
</evidence>
<dbReference type="InterPro" id="IPR017853">
    <property type="entry name" value="GH"/>
</dbReference>
<dbReference type="Pfam" id="PF02922">
    <property type="entry name" value="CBM_48"/>
    <property type="match status" value="1"/>
</dbReference>
<accession>A0A9E2NRJ6</accession>
<evidence type="ECO:0000256" key="7">
    <source>
        <dbReference type="ARBA" id="ARBA00022679"/>
    </source>
</evidence>
<evidence type="ECO:0000256" key="6">
    <source>
        <dbReference type="ARBA" id="ARBA00022676"/>
    </source>
</evidence>
<dbReference type="InterPro" id="IPR006048">
    <property type="entry name" value="A-amylase/branching_C"/>
</dbReference>
<dbReference type="PANTHER" id="PTHR43651">
    <property type="entry name" value="1,4-ALPHA-GLUCAN-BRANCHING ENZYME"/>
    <property type="match status" value="1"/>
</dbReference>
<dbReference type="SMART" id="SM00642">
    <property type="entry name" value="Aamy"/>
    <property type="match status" value="1"/>
</dbReference>
<keyword evidence="8 10" id="KW-0320">Glycogen biosynthesis</keyword>
<evidence type="ECO:0000256" key="5">
    <source>
        <dbReference type="ARBA" id="ARBA00022600"/>
    </source>
</evidence>
<dbReference type="GO" id="GO:0003844">
    <property type="term" value="F:1,4-alpha-glucan branching enzyme activity"/>
    <property type="evidence" value="ECO:0007669"/>
    <property type="project" value="UniProtKB-UniRule"/>
</dbReference>
<feature type="active site" description="Nucleophile" evidence="10 11">
    <location>
        <position position="318"/>
    </location>
</feature>
<dbReference type="AlphaFoldDB" id="A0A9E2NRJ6"/>
<evidence type="ECO:0000313" key="14">
    <source>
        <dbReference type="EMBL" id="MBU3819024.1"/>
    </source>
</evidence>
<dbReference type="SUPFAM" id="SSF51445">
    <property type="entry name" value="(Trans)glycosidases"/>
    <property type="match status" value="1"/>
</dbReference>
<protein>
    <recommendedName>
        <fullName evidence="10">1,4-alpha-glucan branching enzyme GlgB</fullName>
        <ecNumber evidence="10">2.4.1.18</ecNumber>
    </recommendedName>
    <alternativeName>
        <fullName evidence="10">1,4-alpha-D-glucan:1,4-alpha-D-glucan 6-glucosyl-transferase</fullName>
    </alternativeName>
    <alternativeName>
        <fullName evidence="10">Alpha-(1-&gt;4)-glucan branching enzyme</fullName>
    </alternativeName>
    <alternativeName>
        <fullName evidence="10">Glycogen branching enzyme</fullName>
        <shortName evidence="10">BE</shortName>
    </alternativeName>
</protein>